<protein>
    <submittedName>
        <fullName evidence="1">Uncharacterized protein</fullName>
    </submittedName>
</protein>
<sequence length="38" mass="4263">MYALTTQVQVLIEANLDACFLLNRKPPSSSYVGLVFFL</sequence>
<evidence type="ECO:0000313" key="1">
    <source>
        <dbReference type="EMBL" id="JAE16523.1"/>
    </source>
</evidence>
<name>A0A0A9G791_ARUDO</name>
<proteinExistence type="predicted"/>
<dbReference type="AlphaFoldDB" id="A0A0A9G791"/>
<dbReference type="EMBL" id="GBRH01181373">
    <property type="protein sequence ID" value="JAE16523.1"/>
    <property type="molecule type" value="Transcribed_RNA"/>
</dbReference>
<reference evidence="1" key="1">
    <citation type="submission" date="2014-09" db="EMBL/GenBank/DDBJ databases">
        <authorList>
            <person name="Magalhaes I.L.F."/>
            <person name="Oliveira U."/>
            <person name="Santos F.R."/>
            <person name="Vidigal T.H.D.A."/>
            <person name="Brescovit A.D."/>
            <person name="Santos A.J."/>
        </authorList>
    </citation>
    <scope>NUCLEOTIDE SEQUENCE</scope>
    <source>
        <tissue evidence="1">Shoot tissue taken approximately 20 cm above the soil surface</tissue>
    </source>
</reference>
<accession>A0A0A9G791</accession>
<reference evidence="1" key="2">
    <citation type="journal article" date="2015" name="Data Brief">
        <title>Shoot transcriptome of the giant reed, Arundo donax.</title>
        <authorList>
            <person name="Barrero R.A."/>
            <person name="Guerrero F.D."/>
            <person name="Moolhuijzen P."/>
            <person name="Goolsby J.A."/>
            <person name="Tidwell J."/>
            <person name="Bellgard S.E."/>
            <person name="Bellgard M.I."/>
        </authorList>
    </citation>
    <scope>NUCLEOTIDE SEQUENCE</scope>
    <source>
        <tissue evidence="1">Shoot tissue taken approximately 20 cm above the soil surface</tissue>
    </source>
</reference>
<organism evidence="1">
    <name type="scientific">Arundo donax</name>
    <name type="common">Giant reed</name>
    <name type="synonym">Donax arundinaceus</name>
    <dbReference type="NCBI Taxonomy" id="35708"/>
    <lineage>
        <taxon>Eukaryota</taxon>
        <taxon>Viridiplantae</taxon>
        <taxon>Streptophyta</taxon>
        <taxon>Embryophyta</taxon>
        <taxon>Tracheophyta</taxon>
        <taxon>Spermatophyta</taxon>
        <taxon>Magnoliopsida</taxon>
        <taxon>Liliopsida</taxon>
        <taxon>Poales</taxon>
        <taxon>Poaceae</taxon>
        <taxon>PACMAD clade</taxon>
        <taxon>Arundinoideae</taxon>
        <taxon>Arundineae</taxon>
        <taxon>Arundo</taxon>
    </lineage>
</organism>